<gene>
    <name evidence="1" type="ORF">Syn7803US103_109</name>
</gene>
<dbReference type="EMBL" id="KJ019069">
    <property type="protein sequence ID" value="AIX24004.1"/>
    <property type="molecule type" value="Genomic_DNA"/>
</dbReference>
<evidence type="ECO:0000313" key="2">
    <source>
        <dbReference type="Proteomes" id="UP000033008"/>
    </source>
</evidence>
<protein>
    <submittedName>
        <fullName evidence="1">Uncharacterized protein</fullName>
    </submittedName>
</protein>
<organism evidence="1 2">
    <name type="scientific">Synechococcus phage ACG-2014j</name>
    <dbReference type="NCBI Taxonomy" id="1493514"/>
    <lineage>
        <taxon>Viruses</taxon>
        <taxon>Duplodnaviria</taxon>
        <taxon>Heunggongvirae</taxon>
        <taxon>Uroviricota</taxon>
        <taxon>Caudoviricetes</taxon>
        <taxon>Pantevenvirales</taxon>
        <taxon>Kyanoviridae</taxon>
        <taxon>Potamoivirus</taxon>
        <taxon>Potamoivirus tusconj</taxon>
    </lineage>
</organism>
<dbReference type="OrthoDB" id="28635at10239"/>
<dbReference type="GeneID" id="24171287"/>
<evidence type="ECO:0000313" key="1">
    <source>
        <dbReference type="EMBL" id="AIX24004.1"/>
    </source>
</evidence>
<dbReference type="RefSeq" id="YP_009134091.1">
    <property type="nucleotide sequence ID" value="NC_026926.1"/>
</dbReference>
<sequence length="67" mass="8033">MNWSPELKKRYNFALSAFSRMYGTSHITMEMMHFSYQWADSDNNHPEGTLTSIDFYFRDLWTNAKTI</sequence>
<reference evidence="1 2" key="1">
    <citation type="submission" date="2013-12" db="EMBL/GenBank/DDBJ databases">
        <title>Ecological redundancy of diverse viral populations within a natural community.</title>
        <authorList>
            <person name="Gregory A.C."/>
            <person name="LaButti K."/>
            <person name="Copeland A."/>
            <person name="Woyke T."/>
            <person name="Sullivan M.B."/>
        </authorList>
    </citation>
    <scope>NUCLEOTIDE SEQUENCE [LARGE SCALE GENOMIC DNA]</scope>
    <source>
        <strain evidence="1">Syn7803US103</strain>
    </source>
</reference>
<name>A0A0E3FCT0_9CAUD</name>
<accession>A0A0E3FCT0</accession>
<dbReference type="KEGG" id="vg:24171287"/>
<proteinExistence type="predicted"/>
<dbReference type="Proteomes" id="UP000033008">
    <property type="component" value="Segment"/>
</dbReference>